<organism evidence="1 2">
    <name type="scientific">Solanum verrucosum</name>
    <dbReference type="NCBI Taxonomy" id="315347"/>
    <lineage>
        <taxon>Eukaryota</taxon>
        <taxon>Viridiplantae</taxon>
        <taxon>Streptophyta</taxon>
        <taxon>Embryophyta</taxon>
        <taxon>Tracheophyta</taxon>
        <taxon>Spermatophyta</taxon>
        <taxon>Magnoliopsida</taxon>
        <taxon>eudicotyledons</taxon>
        <taxon>Gunneridae</taxon>
        <taxon>Pentapetalae</taxon>
        <taxon>asterids</taxon>
        <taxon>lamiids</taxon>
        <taxon>Solanales</taxon>
        <taxon>Solanaceae</taxon>
        <taxon>Solanoideae</taxon>
        <taxon>Solaneae</taxon>
        <taxon>Solanum</taxon>
    </lineage>
</organism>
<dbReference type="AlphaFoldDB" id="A0AAF0UPV6"/>
<accession>A0AAF0UPV6</accession>
<reference evidence="1" key="1">
    <citation type="submission" date="2023-08" db="EMBL/GenBank/DDBJ databases">
        <title>A de novo genome assembly of Solanum verrucosum Schlechtendal, a Mexican diploid species geographically isolated from the other diploid A-genome species in potato relatives.</title>
        <authorList>
            <person name="Hosaka K."/>
        </authorList>
    </citation>
    <scope>NUCLEOTIDE SEQUENCE</scope>
    <source>
        <tissue evidence="1">Young leaves</tissue>
    </source>
</reference>
<evidence type="ECO:0000313" key="2">
    <source>
        <dbReference type="Proteomes" id="UP001234989"/>
    </source>
</evidence>
<dbReference type="EMBL" id="CP133621">
    <property type="protein sequence ID" value="WMV49830.1"/>
    <property type="molecule type" value="Genomic_DNA"/>
</dbReference>
<protein>
    <submittedName>
        <fullName evidence="1">Uncharacterized protein</fullName>
    </submittedName>
</protein>
<keyword evidence="2" id="KW-1185">Reference proteome</keyword>
<name>A0AAF0UPV6_SOLVR</name>
<gene>
    <name evidence="1" type="ORF">MTR67_043215</name>
</gene>
<evidence type="ECO:0000313" key="1">
    <source>
        <dbReference type="EMBL" id="WMV49830.1"/>
    </source>
</evidence>
<dbReference type="Proteomes" id="UP001234989">
    <property type="component" value="Chromosome 10"/>
</dbReference>
<sequence>MQILRSRMCNPWLPSTDRRSNHGLCWWSVVHHCNPSLNLAQKIG</sequence>
<proteinExistence type="predicted"/>